<name>A0A7J2U2C6_9CREN</name>
<gene>
    <name evidence="1" type="ORF">ENO26_02355</name>
</gene>
<dbReference type="AlphaFoldDB" id="A0A7J2U2C6"/>
<organism evidence="1">
    <name type="scientific">Ignisphaera aggregans</name>
    <dbReference type="NCBI Taxonomy" id="334771"/>
    <lineage>
        <taxon>Archaea</taxon>
        <taxon>Thermoproteota</taxon>
        <taxon>Thermoprotei</taxon>
        <taxon>Desulfurococcales</taxon>
        <taxon>Desulfurococcaceae</taxon>
        <taxon>Ignisphaera</taxon>
    </lineage>
</organism>
<protein>
    <submittedName>
        <fullName evidence="1">Uncharacterized protein</fullName>
    </submittedName>
</protein>
<dbReference type="EMBL" id="DSEU01000012">
    <property type="protein sequence ID" value="HEM66403.1"/>
    <property type="molecule type" value="Genomic_DNA"/>
</dbReference>
<evidence type="ECO:0000313" key="1">
    <source>
        <dbReference type="EMBL" id="HEM66403.1"/>
    </source>
</evidence>
<accession>A0A7J2U2C6</accession>
<comment type="caution">
    <text evidence="1">The sequence shown here is derived from an EMBL/GenBank/DDBJ whole genome shotgun (WGS) entry which is preliminary data.</text>
</comment>
<proteinExistence type="predicted"/>
<reference evidence="1" key="1">
    <citation type="journal article" date="2020" name="mSystems">
        <title>Genome- and Community-Level Interaction Insights into Carbon Utilization and Element Cycling Functions of Hydrothermarchaeota in Hydrothermal Sediment.</title>
        <authorList>
            <person name="Zhou Z."/>
            <person name="Liu Y."/>
            <person name="Xu W."/>
            <person name="Pan J."/>
            <person name="Luo Z.H."/>
            <person name="Li M."/>
        </authorList>
    </citation>
    <scope>NUCLEOTIDE SEQUENCE [LARGE SCALE GENOMIC DNA]</scope>
    <source>
        <strain evidence="1">SpSt-125</strain>
    </source>
</reference>
<sequence>MASNVIEPEELQLKVSLAEESIIESVRNAVARFVEIVDEISRIVEDLLSMRFEGARNRVQKSLATYASCKEIVETTYLRFARTSTLLMHNLHYLNLLNSLSSMLQNVHRMLIHLLPAGKNMVSSDEKALLSLQKFVTLLNMYLKTSLEFFNAYLSRSPKTEELLNQLSKISNDLESYIKDLVLNNSHFNQLTPITLDMETLAYSATNLYEATLCLYLAKKS</sequence>